<evidence type="ECO:0000256" key="1">
    <source>
        <dbReference type="SAM" id="MobiDB-lite"/>
    </source>
</evidence>
<dbReference type="SUPFAM" id="SSF53098">
    <property type="entry name" value="Ribonuclease H-like"/>
    <property type="match status" value="1"/>
</dbReference>
<protein>
    <submittedName>
        <fullName evidence="3">3'-5' exonuclease domain-containing protein</fullName>
    </submittedName>
</protein>
<organism evidence="2 3">
    <name type="scientific">Ascaris lumbricoides</name>
    <name type="common">Giant roundworm</name>
    <dbReference type="NCBI Taxonomy" id="6252"/>
    <lineage>
        <taxon>Eukaryota</taxon>
        <taxon>Metazoa</taxon>
        <taxon>Ecdysozoa</taxon>
        <taxon>Nematoda</taxon>
        <taxon>Chromadorea</taxon>
        <taxon>Rhabditida</taxon>
        <taxon>Spirurina</taxon>
        <taxon>Ascaridomorpha</taxon>
        <taxon>Ascaridoidea</taxon>
        <taxon>Ascarididae</taxon>
        <taxon>Ascaris</taxon>
    </lineage>
</organism>
<sequence>MTEYIDKALARSVIDSAYQCASMKITAPPNDKNRRKQLIFSRFEKKMLVSVFLAVIQEFPYYAAEYPQLDELLDPGDVHLLHFISQMPPNGPKIVPLSGEERLRILKAVIPLEFPITSKFWKTADYVMNLASCSKFVVSIILQAVSEGWASFASMNFIMHEAAFSMHIYDPSLIRIAALYGELQPTTVERFASNRNTAFRAKCKEKIHELEDMAYSKQKWELAVESLPIRSYDCKGFGRPLRHVVFCLAMRALVKRLKGEEQPNDDRINLGWARAAVKKSAARYYGDGSWKAENMHEVFWTICAQRPSIRKFVADMLSNKYNDPVEADKWRSFNVPYYQRKRIKCPGETVIDPLSPNPPYLGIPECVTSVTIVQHATQLKSLECLLEDYANGDYPIVGLDAEWSSYVSYSNCVRRYRVGWPIGVTWMAGGIDRAPKSSSSDLSAGSAGESSCLVPHRRIWLAWRVQTSNPTRTSATIFQIALRTQIFIIDLDAFSKDIVALSKFFEKLFLNKKIIKMGYHFGDDLIQLRNAVTKCSALYHPSSLFCIDRLVQMLRAESIKQPEVDLEGIYRPISSKDKKQPTLQRNSEQEQQLQENGEEEQQPHNASVNEEGTLIDQKTEVNEEMLDLCVDNIEEGMPQELSVDATIESVIGDDEGASSSVTNGEDELRYAALDAYSMIMLYDKCAEWAKKLNMDVDELCARQDPIRVPLPLLWSE</sequence>
<dbReference type="InterPro" id="IPR012337">
    <property type="entry name" value="RNaseH-like_sf"/>
</dbReference>
<reference evidence="3" key="1">
    <citation type="submission" date="2023-03" db="UniProtKB">
        <authorList>
            <consortium name="WormBaseParasite"/>
        </authorList>
    </citation>
    <scope>IDENTIFICATION</scope>
</reference>
<evidence type="ECO:0000313" key="3">
    <source>
        <dbReference type="WBParaSite" id="ALUE_0000882701-mRNA-1"/>
    </source>
</evidence>
<dbReference type="InterPro" id="IPR036397">
    <property type="entry name" value="RNaseH_sf"/>
</dbReference>
<name>A0A9J2PFX4_ASCLU</name>
<dbReference type="InterPro" id="IPR052408">
    <property type="entry name" value="Exonuclease_MUT-7-like"/>
</dbReference>
<dbReference type="Gene3D" id="3.30.420.10">
    <property type="entry name" value="Ribonuclease H-like superfamily/Ribonuclease H"/>
    <property type="match status" value="1"/>
</dbReference>
<keyword evidence="2" id="KW-1185">Reference proteome</keyword>
<accession>A0A9J2PFX4</accession>
<dbReference type="PANTHER" id="PTHR47765:SF3">
    <property type="entry name" value="3'-5' EXONUCLEASE DOMAIN-CONTAINING PROTEIN"/>
    <property type="match status" value="1"/>
</dbReference>
<dbReference type="GO" id="GO:0003676">
    <property type="term" value="F:nucleic acid binding"/>
    <property type="evidence" value="ECO:0007669"/>
    <property type="project" value="InterPro"/>
</dbReference>
<feature type="region of interest" description="Disordered" evidence="1">
    <location>
        <begin position="575"/>
        <end position="617"/>
    </location>
</feature>
<dbReference type="PANTHER" id="PTHR47765">
    <property type="entry name" value="3'-5' EXONUCLEASE DOMAIN-CONTAINING PROTEIN"/>
    <property type="match status" value="1"/>
</dbReference>
<proteinExistence type="predicted"/>
<evidence type="ECO:0000313" key="2">
    <source>
        <dbReference type="Proteomes" id="UP000036681"/>
    </source>
</evidence>
<dbReference type="WBParaSite" id="ALUE_0000882701-mRNA-1">
    <property type="protein sequence ID" value="ALUE_0000882701-mRNA-1"/>
    <property type="gene ID" value="ALUE_0000882701"/>
</dbReference>
<dbReference type="Proteomes" id="UP000036681">
    <property type="component" value="Unplaced"/>
</dbReference>
<dbReference type="AlphaFoldDB" id="A0A9J2PFX4"/>